<dbReference type="Proteomes" id="UP000245431">
    <property type="component" value="Chromosome PVE_r1"/>
</dbReference>
<reference evidence="2" key="1">
    <citation type="submission" date="2016-07" db="EMBL/GenBank/DDBJ databases">
        <authorList>
            <person name="Florea S."/>
            <person name="Webb J.S."/>
            <person name="Jaromczyk J."/>
            <person name="Schardl C.L."/>
        </authorList>
    </citation>
    <scope>NUCLEOTIDE SEQUENCE [LARGE SCALE GENOMIC DNA]</scope>
    <source>
        <strain evidence="2">1YdBTEX2</strain>
    </source>
</reference>
<dbReference type="EMBL" id="LT599583">
    <property type="protein sequence ID" value="SBW83210.1"/>
    <property type="molecule type" value="Genomic_DNA"/>
</dbReference>
<protein>
    <submittedName>
        <fullName evidence="1">Uncharacterized protein</fullName>
    </submittedName>
</protein>
<accession>A0A1D3K4F9</accession>
<proteinExistence type="predicted"/>
<dbReference type="InterPro" id="IPR045941">
    <property type="entry name" value="DUF6361"/>
</dbReference>
<evidence type="ECO:0000313" key="1">
    <source>
        <dbReference type="EMBL" id="SBW83210.1"/>
    </source>
</evidence>
<dbReference type="Pfam" id="PF19888">
    <property type="entry name" value="DUF6361"/>
    <property type="match status" value="1"/>
</dbReference>
<dbReference type="AlphaFoldDB" id="A0A1D3K4F9"/>
<evidence type="ECO:0000313" key="2">
    <source>
        <dbReference type="Proteomes" id="UP000245431"/>
    </source>
</evidence>
<sequence>MGWVDFSADDRERVKHALKQLAEPGTLDELGIGSLRDGFADLLFPGFSTIQTRAKYLITIPRMLRDYLALPVVVRRRQSPEQYLVERENKLAASLTKRHVGEGVTGIIGSSMGEGEGVTRHPSSVYWVALRIWGIIATTASRNQFLRSLRSDEDPLGSTLLDEVDDNDAGSWGSRIKLDRHAHDWFENVGIHLTNSEAAFLSEKLRAGPFHSLPTQFEHHDLRNEMLGHRSFPALAEGIRIKTDLPVKTRDAVEMAHSFSELICGAHIRFNHLVAVKGGRDDLITAYGQEWEAWSQSPHVGPESVAQWVRETRARPNVYTLQFLNDWSGAVAKGATLSSLDELVRQQAVRNKRERSILNKPLPREFGWIGMKRLDYRWSQVRTILSDIREGLAC</sequence>
<name>A0A1D3K4F9_PSEVE</name>
<organism evidence="1 2">
    <name type="scientific">Pseudomonas veronii 1YdBTEX2</name>
    <dbReference type="NCBI Taxonomy" id="1295141"/>
    <lineage>
        <taxon>Bacteria</taxon>
        <taxon>Pseudomonadati</taxon>
        <taxon>Pseudomonadota</taxon>
        <taxon>Gammaproteobacteria</taxon>
        <taxon>Pseudomonadales</taxon>
        <taxon>Pseudomonadaceae</taxon>
        <taxon>Pseudomonas</taxon>
    </lineage>
</organism>
<gene>
    <name evidence="1" type="ORF">PVE_R1G5329</name>
</gene>